<name>A0A1M5DY25_9BACT</name>
<dbReference type="EMBL" id="FQUS01000012">
    <property type="protein sequence ID" value="SHF71907.1"/>
    <property type="molecule type" value="Genomic_DNA"/>
</dbReference>
<dbReference type="InterPro" id="IPR006015">
    <property type="entry name" value="Universal_stress_UspA"/>
</dbReference>
<feature type="domain" description="UspA" evidence="2">
    <location>
        <begin position="157"/>
        <end position="322"/>
    </location>
</feature>
<sequence>MEPIKKILVPTDFSDNAKSAYEHSREIAHRFDARVDFIHIIPMLKYFHESIATLGNPLDMEGEIYPRAQKEAEQKLKRLMETYLTDEQRGEAICRVGRKPSARISDWAGEGGYDMIVMASKGRHDSHLLRGSTTEKVIRYSDIPVFTVDASLSSDGFERILLPTDGSKLSFSALPVALSLADIYGAEIILYYAMELYGNPLDDGKKRDPRKSEEANIYEALIDRLEAYLSSDKGGRIQIHRGEADFEDAFVITEGASSHSIPFSTAVEKSVSAHVGIQEYAGDHADLVVMATHGYSGWAHLFLGSTTEMVAQHLDIPVVTVRPPQSELKKRE</sequence>
<dbReference type="CDD" id="cd00293">
    <property type="entry name" value="USP-like"/>
    <property type="match status" value="2"/>
</dbReference>
<dbReference type="Proteomes" id="UP000184041">
    <property type="component" value="Unassembled WGS sequence"/>
</dbReference>
<dbReference type="AlphaFoldDB" id="A0A1M5DY25"/>
<dbReference type="SUPFAM" id="SSF52402">
    <property type="entry name" value="Adenine nucleotide alpha hydrolases-like"/>
    <property type="match status" value="2"/>
</dbReference>
<dbReference type="STRING" id="1194090.SAMN05443144_11268"/>
<dbReference type="InterPro" id="IPR014729">
    <property type="entry name" value="Rossmann-like_a/b/a_fold"/>
</dbReference>
<evidence type="ECO:0000313" key="3">
    <source>
        <dbReference type="EMBL" id="SHF71907.1"/>
    </source>
</evidence>
<evidence type="ECO:0000313" key="4">
    <source>
        <dbReference type="Proteomes" id="UP000184041"/>
    </source>
</evidence>
<evidence type="ECO:0000256" key="1">
    <source>
        <dbReference type="ARBA" id="ARBA00008791"/>
    </source>
</evidence>
<proteinExistence type="inferred from homology"/>
<gene>
    <name evidence="3" type="ORF">SAMN05443144_11268</name>
</gene>
<dbReference type="Gene3D" id="3.40.50.620">
    <property type="entry name" value="HUPs"/>
    <property type="match status" value="2"/>
</dbReference>
<dbReference type="InterPro" id="IPR006016">
    <property type="entry name" value="UspA"/>
</dbReference>
<accession>A0A1M5DY25</accession>
<protein>
    <submittedName>
        <fullName evidence="3">Nucleotide-binding universal stress protein, UspA family</fullName>
    </submittedName>
</protein>
<dbReference type="RefSeq" id="WP_073064503.1">
    <property type="nucleotide sequence ID" value="NZ_FQUS01000012.1"/>
</dbReference>
<feature type="domain" description="UspA" evidence="2">
    <location>
        <begin position="4"/>
        <end position="148"/>
    </location>
</feature>
<dbReference type="Pfam" id="PF00582">
    <property type="entry name" value="Usp"/>
    <property type="match status" value="2"/>
</dbReference>
<keyword evidence="4" id="KW-1185">Reference proteome</keyword>
<evidence type="ECO:0000259" key="2">
    <source>
        <dbReference type="Pfam" id="PF00582"/>
    </source>
</evidence>
<reference evidence="3 4" key="1">
    <citation type="submission" date="2016-11" db="EMBL/GenBank/DDBJ databases">
        <authorList>
            <person name="Jaros S."/>
            <person name="Januszkiewicz K."/>
            <person name="Wedrychowicz H."/>
        </authorList>
    </citation>
    <scope>NUCLEOTIDE SEQUENCE [LARGE SCALE GENOMIC DNA]</scope>
    <source>
        <strain evidence="3 4">DSM 21986</strain>
    </source>
</reference>
<dbReference type="PANTHER" id="PTHR46268:SF6">
    <property type="entry name" value="UNIVERSAL STRESS PROTEIN UP12"/>
    <property type="match status" value="1"/>
</dbReference>
<dbReference type="PRINTS" id="PR01438">
    <property type="entry name" value="UNVRSLSTRESS"/>
</dbReference>
<organism evidence="3 4">
    <name type="scientific">Fodinibius roseus</name>
    <dbReference type="NCBI Taxonomy" id="1194090"/>
    <lineage>
        <taxon>Bacteria</taxon>
        <taxon>Pseudomonadati</taxon>
        <taxon>Balneolota</taxon>
        <taxon>Balneolia</taxon>
        <taxon>Balneolales</taxon>
        <taxon>Balneolaceae</taxon>
        <taxon>Fodinibius</taxon>
    </lineage>
</organism>
<comment type="similarity">
    <text evidence="1">Belongs to the universal stress protein A family.</text>
</comment>
<dbReference type="PANTHER" id="PTHR46268">
    <property type="entry name" value="STRESS RESPONSE PROTEIN NHAX"/>
    <property type="match status" value="1"/>
</dbReference>
<dbReference type="OrthoDB" id="1522603at2"/>